<gene>
    <name evidence="3" type="ORF">NVI5450_1466</name>
</gene>
<organism evidence="3 4">
    <name type="scientific">Moritella viscosa</name>
    <dbReference type="NCBI Taxonomy" id="80854"/>
    <lineage>
        <taxon>Bacteria</taxon>
        <taxon>Pseudomonadati</taxon>
        <taxon>Pseudomonadota</taxon>
        <taxon>Gammaproteobacteria</taxon>
        <taxon>Alteromonadales</taxon>
        <taxon>Moritellaceae</taxon>
        <taxon>Moritella</taxon>
    </lineage>
</organism>
<dbReference type="EMBL" id="FPLD01000045">
    <property type="protein sequence ID" value="SGY93313.1"/>
    <property type="molecule type" value="Genomic_DNA"/>
</dbReference>
<dbReference type="GO" id="GO:0016758">
    <property type="term" value="F:hexosyltransferase activity"/>
    <property type="evidence" value="ECO:0007669"/>
    <property type="project" value="TreeGrafter"/>
</dbReference>
<proteinExistence type="predicted"/>
<dbReference type="PANTHER" id="PTHR34136">
    <property type="match status" value="1"/>
</dbReference>
<keyword evidence="1" id="KW-0328">Glycosyltransferase</keyword>
<protein>
    <submittedName>
        <fullName evidence="3">N-acetylmannosaminyltransferase</fullName>
    </submittedName>
</protein>
<sequence>MLLFEECERYSSLSKFEVSQEYVNIFGIKVHALTSVLALDNIDRAIKNRQSLHIGMLNAAKIVNMKRNPALDKDVRASNMLLADGCSVVKASKILRKTLPERVAGIDLMHGILARGDKKGYRIFCLGATPEIVAKTVTEIERQYPGVVIAGSQHGYFTDSEEATVAQTIADSNADVLFVAITSPKKEQFMVRWNNTMRVPVVHGVGGSFDVLAGKVQRAPLVWQKYGMEWLYRVKQEPARLWKRYLVTNTLFLAMLAKEIFYPSKPL</sequence>
<dbReference type="RefSeq" id="WP_082287429.1">
    <property type="nucleotide sequence ID" value="NZ_CAWRBC010000142.1"/>
</dbReference>
<keyword evidence="2 3" id="KW-0808">Transferase</keyword>
<accession>A0A1L0DUP8</accession>
<dbReference type="NCBIfam" id="TIGR00696">
    <property type="entry name" value="wecG_tagA_cpsF"/>
    <property type="match status" value="1"/>
</dbReference>
<dbReference type="PANTHER" id="PTHR34136:SF1">
    <property type="entry name" value="UDP-N-ACETYL-D-MANNOSAMINURONIC ACID TRANSFERASE"/>
    <property type="match status" value="1"/>
</dbReference>
<dbReference type="Proteomes" id="UP000183794">
    <property type="component" value="Unassembled WGS sequence"/>
</dbReference>
<reference evidence="3 4" key="1">
    <citation type="submission" date="2016-11" db="EMBL/GenBank/DDBJ databases">
        <authorList>
            <person name="Jaros S."/>
            <person name="Januszkiewicz K."/>
            <person name="Wedrychowicz H."/>
        </authorList>
    </citation>
    <scope>NUCLEOTIDE SEQUENCE [LARGE SCALE GENOMIC DNA]</scope>
    <source>
        <strain evidence="3">NVI 5450</strain>
    </source>
</reference>
<name>A0A1L0DUP8_9GAMM</name>
<dbReference type="CDD" id="cd06533">
    <property type="entry name" value="Glyco_transf_WecG_TagA"/>
    <property type="match status" value="1"/>
</dbReference>
<evidence type="ECO:0000313" key="4">
    <source>
        <dbReference type="Proteomes" id="UP000183794"/>
    </source>
</evidence>
<dbReference type="AlphaFoldDB" id="A0A1L0DUP8"/>
<dbReference type="InterPro" id="IPR004629">
    <property type="entry name" value="WecG_TagA_CpsF"/>
</dbReference>
<evidence type="ECO:0000313" key="3">
    <source>
        <dbReference type="EMBL" id="SGY93313.1"/>
    </source>
</evidence>
<evidence type="ECO:0000256" key="1">
    <source>
        <dbReference type="ARBA" id="ARBA00022676"/>
    </source>
</evidence>
<dbReference type="Pfam" id="PF03808">
    <property type="entry name" value="Glyco_tran_WecG"/>
    <property type="match status" value="1"/>
</dbReference>
<dbReference type="OrthoDB" id="9808602at2"/>
<evidence type="ECO:0000256" key="2">
    <source>
        <dbReference type="ARBA" id="ARBA00022679"/>
    </source>
</evidence>